<protein>
    <submittedName>
        <fullName evidence="2">Uncharacterized protein</fullName>
    </submittedName>
</protein>
<reference evidence="2 3" key="1">
    <citation type="journal article" date="2019" name="Sci. Rep.">
        <title>Orb-weaving spider Araneus ventricosus genome elucidates the spidroin gene catalogue.</title>
        <authorList>
            <person name="Kono N."/>
            <person name="Nakamura H."/>
            <person name="Ohtoshi R."/>
            <person name="Moran D.A.P."/>
            <person name="Shinohara A."/>
            <person name="Yoshida Y."/>
            <person name="Fujiwara M."/>
            <person name="Mori M."/>
            <person name="Tomita M."/>
            <person name="Arakawa K."/>
        </authorList>
    </citation>
    <scope>NUCLEOTIDE SEQUENCE [LARGE SCALE GENOMIC DNA]</scope>
</reference>
<proteinExistence type="predicted"/>
<comment type="caution">
    <text evidence="2">The sequence shown here is derived from an EMBL/GenBank/DDBJ whole genome shotgun (WGS) entry which is preliminary data.</text>
</comment>
<dbReference type="EMBL" id="BGPR01002832">
    <property type="protein sequence ID" value="GBM79648.1"/>
    <property type="molecule type" value="Genomic_DNA"/>
</dbReference>
<dbReference type="Proteomes" id="UP000499080">
    <property type="component" value="Unassembled WGS sequence"/>
</dbReference>
<accession>A0A4Y2IPA5</accession>
<feature type="region of interest" description="Disordered" evidence="1">
    <location>
        <begin position="53"/>
        <end position="88"/>
    </location>
</feature>
<gene>
    <name evidence="2" type="ORF">AVEN_184207_1</name>
</gene>
<sequence length="88" mass="9718">MVALADIWSAIEVRSVINHANGIVSPAFNAISGGWCFFPAPYSYRGRNANLRRRKHQCHGQTPRLSPKDSSKQCYARRKLGPSGFAGD</sequence>
<evidence type="ECO:0000313" key="2">
    <source>
        <dbReference type="EMBL" id="GBM79648.1"/>
    </source>
</evidence>
<organism evidence="2 3">
    <name type="scientific">Araneus ventricosus</name>
    <name type="common">Orbweaver spider</name>
    <name type="synonym">Epeira ventricosa</name>
    <dbReference type="NCBI Taxonomy" id="182803"/>
    <lineage>
        <taxon>Eukaryota</taxon>
        <taxon>Metazoa</taxon>
        <taxon>Ecdysozoa</taxon>
        <taxon>Arthropoda</taxon>
        <taxon>Chelicerata</taxon>
        <taxon>Arachnida</taxon>
        <taxon>Araneae</taxon>
        <taxon>Araneomorphae</taxon>
        <taxon>Entelegynae</taxon>
        <taxon>Araneoidea</taxon>
        <taxon>Araneidae</taxon>
        <taxon>Araneus</taxon>
    </lineage>
</organism>
<evidence type="ECO:0000313" key="3">
    <source>
        <dbReference type="Proteomes" id="UP000499080"/>
    </source>
</evidence>
<dbReference type="AlphaFoldDB" id="A0A4Y2IPA5"/>
<name>A0A4Y2IPA5_ARAVE</name>
<keyword evidence="3" id="KW-1185">Reference proteome</keyword>
<evidence type="ECO:0000256" key="1">
    <source>
        <dbReference type="SAM" id="MobiDB-lite"/>
    </source>
</evidence>